<dbReference type="EMBL" id="SMMG02000004">
    <property type="protein sequence ID" value="KAA3477811.1"/>
    <property type="molecule type" value="Genomic_DNA"/>
</dbReference>
<organism evidence="1 2">
    <name type="scientific">Gossypium australe</name>
    <dbReference type="NCBI Taxonomy" id="47621"/>
    <lineage>
        <taxon>Eukaryota</taxon>
        <taxon>Viridiplantae</taxon>
        <taxon>Streptophyta</taxon>
        <taxon>Embryophyta</taxon>
        <taxon>Tracheophyta</taxon>
        <taxon>Spermatophyta</taxon>
        <taxon>Magnoliopsida</taxon>
        <taxon>eudicotyledons</taxon>
        <taxon>Gunneridae</taxon>
        <taxon>Pentapetalae</taxon>
        <taxon>rosids</taxon>
        <taxon>malvids</taxon>
        <taxon>Malvales</taxon>
        <taxon>Malvaceae</taxon>
        <taxon>Malvoideae</taxon>
        <taxon>Gossypium</taxon>
    </lineage>
</organism>
<accession>A0A5B6W7W7</accession>
<dbReference type="Gene3D" id="3.30.70.270">
    <property type="match status" value="1"/>
</dbReference>
<dbReference type="InterPro" id="IPR043128">
    <property type="entry name" value="Rev_trsase/Diguanyl_cyclase"/>
</dbReference>
<dbReference type="SUPFAM" id="SSF56672">
    <property type="entry name" value="DNA/RNA polymerases"/>
    <property type="match status" value="1"/>
</dbReference>
<dbReference type="InterPro" id="IPR053134">
    <property type="entry name" value="RNA-dir_DNA_polymerase"/>
</dbReference>
<name>A0A5B6W7W7_9ROSI</name>
<reference evidence="2" key="1">
    <citation type="journal article" date="2019" name="Plant Biotechnol. J.">
        <title>Genome sequencing of the Australian wild diploid species Gossypium australe highlights disease resistance and delayed gland morphogenesis.</title>
        <authorList>
            <person name="Cai Y."/>
            <person name="Cai X."/>
            <person name="Wang Q."/>
            <person name="Wang P."/>
            <person name="Zhang Y."/>
            <person name="Cai C."/>
            <person name="Xu Y."/>
            <person name="Wang K."/>
            <person name="Zhou Z."/>
            <person name="Wang C."/>
            <person name="Geng S."/>
            <person name="Li B."/>
            <person name="Dong Q."/>
            <person name="Hou Y."/>
            <person name="Wang H."/>
            <person name="Ai P."/>
            <person name="Liu Z."/>
            <person name="Yi F."/>
            <person name="Sun M."/>
            <person name="An G."/>
            <person name="Cheng J."/>
            <person name="Zhang Y."/>
            <person name="Shi Q."/>
            <person name="Xie Y."/>
            <person name="Shi X."/>
            <person name="Chang Y."/>
            <person name="Huang F."/>
            <person name="Chen Y."/>
            <person name="Hong S."/>
            <person name="Mi L."/>
            <person name="Sun Q."/>
            <person name="Zhang L."/>
            <person name="Zhou B."/>
            <person name="Peng R."/>
            <person name="Zhang X."/>
            <person name="Liu F."/>
        </authorList>
    </citation>
    <scope>NUCLEOTIDE SEQUENCE [LARGE SCALE GENOMIC DNA]</scope>
    <source>
        <strain evidence="2">cv. PA1801</strain>
    </source>
</reference>
<comment type="caution">
    <text evidence="1">The sequence shown here is derived from an EMBL/GenBank/DDBJ whole genome shotgun (WGS) entry which is preliminary data.</text>
</comment>
<sequence length="136" mass="15719">MLKVQPSFKVCIKEFLKNSVIKGLLKDYNKFVIKVKTTSISYMAQPHGHVKVCIALQFSPYIVSVYYKACQHSHVSKTYLTNGVFKTYLRCMPFGLCNAPATFQRYIMVIFTNMVENFLEVFTDDFLCLDTLMMIV</sequence>
<dbReference type="PANTHER" id="PTHR24559">
    <property type="entry name" value="TRANSPOSON TY3-I GAG-POL POLYPROTEIN"/>
    <property type="match status" value="1"/>
</dbReference>
<protein>
    <submittedName>
        <fullName evidence="1">RNA-directed DNA polymerase-like protein</fullName>
    </submittedName>
</protein>
<dbReference type="InterPro" id="IPR043502">
    <property type="entry name" value="DNA/RNA_pol_sf"/>
</dbReference>
<keyword evidence="1" id="KW-0808">Transferase</keyword>
<keyword evidence="1" id="KW-0548">Nucleotidyltransferase</keyword>
<dbReference type="PANTHER" id="PTHR24559:SF429">
    <property type="entry name" value="RNA-DIRECTED DNA POLYMERASE HOMOLOG"/>
    <property type="match status" value="1"/>
</dbReference>
<proteinExistence type="predicted"/>
<evidence type="ECO:0000313" key="1">
    <source>
        <dbReference type="EMBL" id="KAA3477811.1"/>
    </source>
</evidence>
<dbReference type="AlphaFoldDB" id="A0A5B6W7W7"/>
<dbReference type="GO" id="GO:0003964">
    <property type="term" value="F:RNA-directed DNA polymerase activity"/>
    <property type="evidence" value="ECO:0007669"/>
    <property type="project" value="UniProtKB-KW"/>
</dbReference>
<keyword evidence="1" id="KW-0695">RNA-directed DNA polymerase</keyword>
<keyword evidence="2" id="KW-1185">Reference proteome</keyword>
<dbReference type="Proteomes" id="UP000325315">
    <property type="component" value="Unassembled WGS sequence"/>
</dbReference>
<gene>
    <name evidence="1" type="ORF">EPI10_011672</name>
</gene>
<evidence type="ECO:0000313" key="2">
    <source>
        <dbReference type="Proteomes" id="UP000325315"/>
    </source>
</evidence>